<dbReference type="InterPro" id="IPR050138">
    <property type="entry name" value="DHOase/Allantoinase_Hydrolase"/>
</dbReference>
<dbReference type="InterPro" id="IPR004722">
    <property type="entry name" value="DHOase"/>
</dbReference>
<dbReference type="GO" id="GO:0004038">
    <property type="term" value="F:allantoinase activity"/>
    <property type="evidence" value="ECO:0007669"/>
    <property type="project" value="TreeGrafter"/>
</dbReference>
<protein>
    <submittedName>
        <fullName evidence="3">Dihydroorotase</fullName>
    </submittedName>
</protein>
<dbReference type="InterPro" id="IPR032466">
    <property type="entry name" value="Metal_Hydrolase"/>
</dbReference>
<comment type="caution">
    <text evidence="3">The sequence shown here is derived from an EMBL/GenBank/DDBJ whole genome shotgun (WGS) entry which is preliminary data.</text>
</comment>
<dbReference type="GO" id="GO:0005737">
    <property type="term" value="C:cytoplasm"/>
    <property type="evidence" value="ECO:0007669"/>
    <property type="project" value="TreeGrafter"/>
</dbReference>
<dbReference type="InterPro" id="IPR011059">
    <property type="entry name" value="Metal-dep_hydrolase_composite"/>
</dbReference>
<keyword evidence="4" id="KW-1185">Reference proteome</keyword>
<dbReference type="InterPro" id="IPR024403">
    <property type="entry name" value="DHOase_cat"/>
</dbReference>
<reference evidence="3 4" key="1">
    <citation type="submission" date="2018-06" db="EMBL/GenBank/DDBJ databases">
        <title>The draft genome sequence of Crocinitomix sp. SM1701.</title>
        <authorList>
            <person name="Zhang X."/>
        </authorList>
    </citation>
    <scope>NUCLEOTIDE SEQUENCE [LARGE SCALE GENOMIC DNA]</scope>
    <source>
        <strain evidence="3 4">SM1701</strain>
    </source>
</reference>
<dbReference type="EMBL" id="QKSB01000002">
    <property type="protein sequence ID" value="PZE17920.1"/>
    <property type="molecule type" value="Genomic_DNA"/>
</dbReference>
<feature type="domain" description="Dihydroorotase catalytic" evidence="2">
    <location>
        <begin position="59"/>
        <end position="237"/>
    </location>
</feature>
<dbReference type="AlphaFoldDB" id="A0A2W1N2Z0"/>
<evidence type="ECO:0000259" key="2">
    <source>
        <dbReference type="Pfam" id="PF12890"/>
    </source>
</evidence>
<name>A0A2W1N2Z0_9FLAO</name>
<dbReference type="OrthoDB" id="9765462at2"/>
<dbReference type="Pfam" id="PF12890">
    <property type="entry name" value="DHOase"/>
    <property type="match status" value="1"/>
</dbReference>
<proteinExistence type="predicted"/>
<evidence type="ECO:0000313" key="4">
    <source>
        <dbReference type="Proteomes" id="UP000249248"/>
    </source>
</evidence>
<evidence type="ECO:0000313" key="3">
    <source>
        <dbReference type="EMBL" id="PZE17920.1"/>
    </source>
</evidence>
<dbReference type="Gene3D" id="2.30.40.10">
    <property type="entry name" value="Urease, subunit C, domain 1"/>
    <property type="match status" value="1"/>
</dbReference>
<dbReference type="GO" id="GO:0006221">
    <property type="term" value="P:pyrimidine nucleotide biosynthetic process"/>
    <property type="evidence" value="ECO:0007669"/>
    <property type="project" value="UniProtKB-KW"/>
</dbReference>
<dbReference type="Proteomes" id="UP000249248">
    <property type="component" value="Unassembled WGS sequence"/>
</dbReference>
<gene>
    <name evidence="3" type="ORF">DNU06_04695</name>
</gene>
<dbReference type="PANTHER" id="PTHR43668:SF2">
    <property type="entry name" value="ALLANTOINASE"/>
    <property type="match status" value="1"/>
</dbReference>
<sequence>MNILLKSCTIIDPEGPFHLKVKDIYIEGETITSIEDSISLAADKVVEIPNLHVSYGWYDAKVNFQDPGNEVKENLSSGLTAAALGGMTAVSVTPMTNPTLSNKTQIEYVRKKAEYSPVEIYPYGTLTELGEGKNIAEYYDMSQSGAIGFTDGHQPVNAGIMYRALLYMKNVNSKVVSFPYDYSIFGEGQVNESKASVLTGLKSIPNIAEYLMVERDLSLTAYTESAIHFTGISTKESVDLIRDAKKNGIQVTADVYAHHLAYTDKEVLGFNSNFKVLPPLRSEKDRQALIEALKDGTIDFICSDHTPEDKENKDLEFDLAHFGMIGTQTLFATLNNVAGLDLSDKINAIAIRPRKVMKLPYATITANSRANLTIFDPKLEYSLNADDLASLSKNSPLIGKNLTGKALGVINNGIISIFED</sequence>
<accession>A0A2W1N2Z0</accession>
<dbReference type="GO" id="GO:0046872">
    <property type="term" value="F:metal ion binding"/>
    <property type="evidence" value="ECO:0007669"/>
    <property type="project" value="InterPro"/>
</dbReference>
<dbReference type="GO" id="GO:0006145">
    <property type="term" value="P:purine nucleobase catabolic process"/>
    <property type="evidence" value="ECO:0007669"/>
    <property type="project" value="TreeGrafter"/>
</dbReference>
<dbReference type="SUPFAM" id="SSF51556">
    <property type="entry name" value="Metallo-dependent hydrolases"/>
    <property type="match status" value="1"/>
</dbReference>
<evidence type="ECO:0000256" key="1">
    <source>
        <dbReference type="ARBA" id="ARBA00022975"/>
    </source>
</evidence>
<dbReference type="Gene3D" id="3.20.20.140">
    <property type="entry name" value="Metal-dependent hydrolases"/>
    <property type="match status" value="1"/>
</dbReference>
<dbReference type="CDD" id="cd01317">
    <property type="entry name" value="DHOase_IIa"/>
    <property type="match status" value="1"/>
</dbReference>
<dbReference type="SUPFAM" id="SSF51338">
    <property type="entry name" value="Composite domain of metallo-dependent hydrolases"/>
    <property type="match status" value="1"/>
</dbReference>
<dbReference type="GO" id="GO:0004151">
    <property type="term" value="F:dihydroorotase activity"/>
    <property type="evidence" value="ECO:0007669"/>
    <property type="project" value="InterPro"/>
</dbReference>
<dbReference type="PANTHER" id="PTHR43668">
    <property type="entry name" value="ALLANTOINASE"/>
    <property type="match status" value="1"/>
</dbReference>
<dbReference type="NCBIfam" id="TIGR00857">
    <property type="entry name" value="pyrC_multi"/>
    <property type="match status" value="1"/>
</dbReference>
<organism evidence="3 4">
    <name type="scientific">Putridiphycobacter roseus</name>
    <dbReference type="NCBI Taxonomy" id="2219161"/>
    <lineage>
        <taxon>Bacteria</taxon>
        <taxon>Pseudomonadati</taxon>
        <taxon>Bacteroidota</taxon>
        <taxon>Flavobacteriia</taxon>
        <taxon>Flavobacteriales</taxon>
        <taxon>Crocinitomicaceae</taxon>
        <taxon>Putridiphycobacter</taxon>
    </lineage>
</organism>
<keyword evidence="1" id="KW-0665">Pyrimidine biosynthesis</keyword>
<dbReference type="RefSeq" id="WP_111062071.1">
    <property type="nucleotide sequence ID" value="NZ_JBHUCU010000002.1"/>
</dbReference>